<feature type="compositionally biased region" description="Acidic residues" evidence="7">
    <location>
        <begin position="147"/>
        <end position="156"/>
    </location>
</feature>
<organism evidence="10 11">
    <name type="scientific">Erinaceus europaeus</name>
    <name type="common">Western European hedgehog</name>
    <dbReference type="NCBI Taxonomy" id="9365"/>
    <lineage>
        <taxon>Eukaryota</taxon>
        <taxon>Metazoa</taxon>
        <taxon>Chordata</taxon>
        <taxon>Craniata</taxon>
        <taxon>Vertebrata</taxon>
        <taxon>Euteleostomi</taxon>
        <taxon>Mammalia</taxon>
        <taxon>Eutheria</taxon>
        <taxon>Laurasiatheria</taxon>
        <taxon>Eulipotyphla</taxon>
        <taxon>Erinaceidae</taxon>
        <taxon>Erinaceinae</taxon>
        <taxon>Erinaceus</taxon>
    </lineage>
</organism>
<keyword evidence="10" id="KW-1185">Reference proteome</keyword>
<feature type="domain" description="Tubby C-terminal" evidence="8">
    <location>
        <begin position="288"/>
        <end position="531"/>
    </location>
</feature>
<dbReference type="PROSITE" id="PS01201">
    <property type="entry name" value="TUB_2"/>
    <property type="match status" value="1"/>
</dbReference>
<evidence type="ECO:0000256" key="4">
    <source>
        <dbReference type="ARBA" id="ARBA00022490"/>
    </source>
</evidence>
<dbReference type="PANTHER" id="PTHR16517:SF24">
    <property type="entry name" value="TUBBY-RELATED PROTEIN 2"/>
    <property type="match status" value="1"/>
</dbReference>
<evidence type="ECO:0000256" key="2">
    <source>
        <dbReference type="ARBA" id="ARBA00004613"/>
    </source>
</evidence>
<dbReference type="RefSeq" id="XP_060030079.1">
    <property type="nucleotide sequence ID" value="XM_060174096.1"/>
</dbReference>
<dbReference type="PROSITE" id="PS01200">
    <property type="entry name" value="TUB_1"/>
    <property type="match status" value="1"/>
</dbReference>
<reference evidence="10" key="1">
    <citation type="submission" date="2025-05" db="UniProtKB">
        <authorList>
            <consortium name="RefSeq"/>
        </authorList>
    </citation>
    <scope>NUCLEOTIDE SEQUENCE [LARGE SCALE GENOMIC DNA]</scope>
</reference>
<dbReference type="GeneID" id="103125196"/>
<dbReference type="InterPro" id="IPR005398">
    <property type="entry name" value="Tubby_N"/>
</dbReference>
<feature type="compositionally biased region" description="Basic and acidic residues" evidence="7">
    <location>
        <begin position="188"/>
        <end position="200"/>
    </location>
</feature>
<evidence type="ECO:0000313" key="10">
    <source>
        <dbReference type="Proteomes" id="UP001652624"/>
    </source>
</evidence>
<dbReference type="PRINTS" id="PR01573">
    <property type="entry name" value="SUPERTUBBY"/>
</dbReference>
<comment type="similarity">
    <text evidence="3 6">Belongs to the TUB family.</text>
</comment>
<evidence type="ECO:0000256" key="5">
    <source>
        <dbReference type="ARBA" id="ARBA00022525"/>
    </source>
</evidence>
<dbReference type="InterPro" id="IPR018066">
    <property type="entry name" value="Tubby_C_CS"/>
</dbReference>
<gene>
    <name evidence="11" type="primary">TULP2</name>
</gene>
<dbReference type="Pfam" id="PF01167">
    <property type="entry name" value="Tub"/>
    <property type="match status" value="1"/>
</dbReference>
<reference evidence="11" key="2">
    <citation type="submission" date="2025-08" db="UniProtKB">
        <authorList>
            <consortium name="RefSeq"/>
        </authorList>
    </citation>
    <scope>IDENTIFICATION</scope>
</reference>
<dbReference type="InterPro" id="IPR025659">
    <property type="entry name" value="Tubby-like_C"/>
</dbReference>
<evidence type="ECO:0000256" key="6">
    <source>
        <dbReference type="RuleBase" id="RU361125"/>
    </source>
</evidence>
<name>A0ABM3W0I2_ERIEU</name>
<dbReference type="Gene3D" id="3.20.90.10">
    <property type="entry name" value="Tubby Protein, Chain A"/>
    <property type="match status" value="1"/>
</dbReference>
<keyword evidence="5" id="KW-0964">Secreted</keyword>
<feature type="region of interest" description="Disordered" evidence="7">
    <location>
        <begin position="134"/>
        <end position="167"/>
    </location>
</feature>
<evidence type="ECO:0000256" key="7">
    <source>
        <dbReference type="SAM" id="MobiDB-lite"/>
    </source>
</evidence>
<sequence length="537" mass="59719">MHLSVRALGEELASMRMQKLEQQALLHPDLPVGFRVPFLQRRLFEKKQRRKRQEPLMVQANPDASLWPRRLRWREDRLVGHSALRNPYLQENVPEAHLSSQPLSSLGTVSCGIDGSGECGTVVSRIESALRNSRLQSPSLSWLPESSDSELEEVSVEDIPTSPSHYKERLGIRRKGWSAHHQLGSSSEDEHGPQDIRGGDEELSPEPKPGVNGDGGPGNLASNKSQDTEEKTPPELEFPGTHTLRASDEEVAQAGQGNSSGSEAGSPPSLPVRSPAPRLGEDMEAYVLRPAQQGCMVQCLINRNKRGVDKGMFPFYYLYLEAAEGRKHFLLAGRKRKKSKTSNYLISLDPTDLSRDGENFVGKVRSNVLGTKFTIFNNGVNPERRNLISEAAQIREELGAVCYETNVLGFRGPRKMTVIVPEIDAQNRRISVQPQNEQESLLNRLQRGARQGLVLLQNKTPSWSDESGAYVLNFHGRVTRASVKNFQIVQPNDSDCLVLQFGRVAPDTFTMDFSYPLCPLQAFAICLSSFDGKLACE</sequence>
<evidence type="ECO:0000259" key="8">
    <source>
        <dbReference type="Pfam" id="PF01167"/>
    </source>
</evidence>
<protein>
    <recommendedName>
        <fullName evidence="6">Tubby-like protein</fullName>
    </recommendedName>
</protein>
<evidence type="ECO:0000259" key="9">
    <source>
        <dbReference type="Pfam" id="PF16322"/>
    </source>
</evidence>
<evidence type="ECO:0000256" key="1">
    <source>
        <dbReference type="ARBA" id="ARBA00004496"/>
    </source>
</evidence>
<dbReference type="InterPro" id="IPR000007">
    <property type="entry name" value="Tubby_C"/>
</dbReference>
<evidence type="ECO:0000256" key="3">
    <source>
        <dbReference type="ARBA" id="ARBA00007129"/>
    </source>
</evidence>
<dbReference type="SUPFAM" id="SSF54518">
    <property type="entry name" value="Tubby C-terminal domain-like"/>
    <property type="match status" value="1"/>
</dbReference>
<dbReference type="PANTHER" id="PTHR16517">
    <property type="entry name" value="TUBBY-RELATED"/>
    <property type="match status" value="1"/>
</dbReference>
<comment type="subcellular location">
    <subcellularLocation>
        <location evidence="1">Cytoplasm</location>
    </subcellularLocation>
    <subcellularLocation>
        <location evidence="2">Secreted</location>
    </subcellularLocation>
</comment>
<feature type="compositionally biased region" description="Low complexity" evidence="7">
    <location>
        <begin position="137"/>
        <end position="146"/>
    </location>
</feature>
<dbReference type="Pfam" id="PF16322">
    <property type="entry name" value="Tub_N"/>
    <property type="match status" value="1"/>
</dbReference>
<feature type="region of interest" description="Disordered" evidence="7">
    <location>
        <begin position="179"/>
        <end position="277"/>
    </location>
</feature>
<feature type="domain" description="Tubby N-terminal" evidence="9">
    <location>
        <begin position="40"/>
        <end position="268"/>
    </location>
</feature>
<accession>A0ABM3W0I2</accession>
<evidence type="ECO:0000313" key="11">
    <source>
        <dbReference type="RefSeq" id="XP_060030079.1"/>
    </source>
</evidence>
<proteinExistence type="inferred from homology"/>
<keyword evidence="4" id="KW-0963">Cytoplasm</keyword>
<dbReference type="Proteomes" id="UP001652624">
    <property type="component" value="Chromosome 2"/>
</dbReference>